<evidence type="ECO:0000256" key="1">
    <source>
        <dbReference type="ARBA" id="ARBA00004651"/>
    </source>
</evidence>
<name>A0A078MAW5_9BACL</name>
<dbReference type="AlphaFoldDB" id="A0A078MAW5"/>
<feature type="domain" description="ABC3 transporter permease C-terminal" evidence="8">
    <location>
        <begin position="285"/>
        <end position="398"/>
    </location>
</feature>
<feature type="domain" description="MacB-like periplasmic core" evidence="9">
    <location>
        <begin position="21"/>
        <end position="244"/>
    </location>
</feature>
<dbReference type="Pfam" id="PF12704">
    <property type="entry name" value="MacB_PCD"/>
    <property type="match status" value="1"/>
</dbReference>
<keyword evidence="4 7" id="KW-1133">Transmembrane helix</keyword>
<proteinExistence type="inferred from homology"/>
<dbReference type="EMBL" id="LN483075">
    <property type="protein sequence ID" value="CEA03430.1"/>
    <property type="molecule type" value="Genomic_DNA"/>
</dbReference>
<dbReference type="PANTHER" id="PTHR30572">
    <property type="entry name" value="MEMBRANE COMPONENT OF TRANSPORTER-RELATED"/>
    <property type="match status" value="1"/>
</dbReference>
<dbReference type="GO" id="GO:0005886">
    <property type="term" value="C:plasma membrane"/>
    <property type="evidence" value="ECO:0007669"/>
    <property type="project" value="UniProtKB-SubCell"/>
</dbReference>
<evidence type="ECO:0000256" key="5">
    <source>
        <dbReference type="ARBA" id="ARBA00023136"/>
    </source>
</evidence>
<dbReference type="InterPro" id="IPR003838">
    <property type="entry name" value="ABC3_permease_C"/>
</dbReference>
<organism evidence="10">
    <name type="scientific">Metalysinibacillus saudimassiliensis</name>
    <dbReference type="NCBI Taxonomy" id="1461583"/>
    <lineage>
        <taxon>Bacteria</taxon>
        <taxon>Bacillati</taxon>
        <taxon>Bacillota</taxon>
        <taxon>Bacilli</taxon>
        <taxon>Bacillales</taxon>
        <taxon>Caryophanaceae</taxon>
        <taxon>Metalysinibacillus</taxon>
    </lineage>
</organism>
<feature type="transmembrane region" description="Helical" evidence="7">
    <location>
        <begin position="369"/>
        <end position="388"/>
    </location>
</feature>
<evidence type="ECO:0000256" key="7">
    <source>
        <dbReference type="SAM" id="Phobius"/>
    </source>
</evidence>
<accession>A0A078MAW5</accession>
<keyword evidence="3 7" id="KW-0812">Transmembrane</keyword>
<dbReference type="InterPro" id="IPR050250">
    <property type="entry name" value="Macrolide_Exporter_MacB"/>
</dbReference>
<comment type="similarity">
    <text evidence="6">Belongs to the ABC-4 integral membrane protein family.</text>
</comment>
<dbReference type="PANTHER" id="PTHR30572:SF4">
    <property type="entry name" value="ABC TRANSPORTER PERMEASE YTRF"/>
    <property type="match status" value="1"/>
</dbReference>
<evidence type="ECO:0000259" key="8">
    <source>
        <dbReference type="Pfam" id="PF02687"/>
    </source>
</evidence>
<feature type="transmembrane region" description="Helical" evidence="7">
    <location>
        <begin position="281"/>
        <end position="306"/>
    </location>
</feature>
<reference evidence="10" key="1">
    <citation type="submission" date="2014-07" db="EMBL/GenBank/DDBJ databases">
        <authorList>
            <person name="Urmite Genomes Urmite Genomes"/>
        </authorList>
    </citation>
    <scope>NUCLEOTIDE SEQUENCE</scope>
    <source>
        <strain evidence="10">13S34_air</strain>
    </source>
</reference>
<feature type="transmembrane region" description="Helical" evidence="7">
    <location>
        <begin position="21"/>
        <end position="42"/>
    </location>
</feature>
<evidence type="ECO:0000256" key="3">
    <source>
        <dbReference type="ARBA" id="ARBA00022692"/>
    </source>
</evidence>
<evidence type="ECO:0000256" key="6">
    <source>
        <dbReference type="ARBA" id="ARBA00038076"/>
    </source>
</evidence>
<evidence type="ECO:0000256" key="2">
    <source>
        <dbReference type="ARBA" id="ARBA00022475"/>
    </source>
</evidence>
<protein>
    <submittedName>
        <fullName evidence="10">Macrolide export ATP-binding/permease protein MacB</fullName>
    </submittedName>
</protein>
<sequence length="405" mass="44249">MNIWESFVLALSSIWNHKVRSILTMLGIIIGVGAVIIVVAIGEGAKKQMTDDMFNADDNAISLNFEQTTFDETGEMEWIEPPEVTSEQLLQLKEVPGVKTVIGTNSGWGNLVNNDKTAEMQIKGIDNQYFIAKDIQLLEGRRLNTRDNDSYSRVAMIDSVTREKLFKPDEDAVGAIVDIDDNPYKIVGVYKSTLPEELLQFDGFSSGEMLMPRTLIALMFGSREIEEIEVIADNPETLSETGNAAAEKLTAIVGSEDGYYQTNDMSEFVEEFDKFYSTITLFISSIAGISLLVGGIGVMNIMLVSVTERTREIGLRKALGATRGQILLQFLIESVTLTSLGGLIGIGFATIVTTIASQFLPFAASMNPIVILIGVAFSSLIGIVFGILPANKASKLSPIEALRYE</sequence>
<dbReference type="GO" id="GO:0005524">
    <property type="term" value="F:ATP binding"/>
    <property type="evidence" value="ECO:0007669"/>
    <property type="project" value="UniProtKB-KW"/>
</dbReference>
<gene>
    <name evidence="10" type="primary">macB_2</name>
    <name evidence="10" type="ORF">BN1050_01565</name>
</gene>
<keyword evidence="10" id="KW-0067">ATP-binding</keyword>
<keyword evidence="10" id="KW-0547">Nucleotide-binding</keyword>
<dbReference type="GO" id="GO:0022857">
    <property type="term" value="F:transmembrane transporter activity"/>
    <property type="evidence" value="ECO:0007669"/>
    <property type="project" value="TreeGrafter"/>
</dbReference>
<evidence type="ECO:0000313" key="10">
    <source>
        <dbReference type="EMBL" id="CEA03430.1"/>
    </source>
</evidence>
<dbReference type="Pfam" id="PF02687">
    <property type="entry name" value="FtsX"/>
    <property type="match status" value="1"/>
</dbReference>
<comment type="subcellular location">
    <subcellularLocation>
        <location evidence="1">Cell membrane</location>
        <topology evidence="1">Multi-pass membrane protein</topology>
    </subcellularLocation>
</comment>
<dbReference type="HOGENOM" id="CLU_000604_8_0_9"/>
<evidence type="ECO:0000256" key="4">
    <source>
        <dbReference type="ARBA" id="ARBA00022989"/>
    </source>
</evidence>
<dbReference type="InterPro" id="IPR025857">
    <property type="entry name" value="MacB_PCD"/>
</dbReference>
<keyword evidence="5 7" id="KW-0472">Membrane</keyword>
<keyword evidence="2" id="KW-1003">Cell membrane</keyword>
<dbReference type="PATRIC" id="fig|1461583.4.peg.1505"/>
<evidence type="ECO:0000259" key="9">
    <source>
        <dbReference type="Pfam" id="PF12704"/>
    </source>
</evidence>